<accession>A0ABT8RIM3</accession>
<name>A0ABT8RIM3_9BACT</name>
<evidence type="ECO:0000313" key="2">
    <source>
        <dbReference type="Proteomes" id="UP001168528"/>
    </source>
</evidence>
<gene>
    <name evidence="1" type="ORF">Q0590_37045</name>
</gene>
<dbReference type="EMBL" id="JAUKPO010000127">
    <property type="protein sequence ID" value="MDO1451935.1"/>
    <property type="molecule type" value="Genomic_DNA"/>
</dbReference>
<dbReference type="Proteomes" id="UP001168528">
    <property type="component" value="Unassembled WGS sequence"/>
</dbReference>
<reference evidence="1" key="1">
    <citation type="submission" date="2023-07" db="EMBL/GenBank/DDBJ databases">
        <title>The genome sequence of Rhodocytophaga aerolata KACC 12507.</title>
        <authorList>
            <person name="Zhang X."/>
        </authorList>
    </citation>
    <scope>NUCLEOTIDE SEQUENCE</scope>
    <source>
        <strain evidence="1">KACC 12507</strain>
    </source>
</reference>
<dbReference type="RefSeq" id="WP_302042729.1">
    <property type="nucleotide sequence ID" value="NZ_JAUKPO010000127.1"/>
</dbReference>
<proteinExistence type="predicted"/>
<protein>
    <submittedName>
        <fullName evidence="1">Uncharacterized protein</fullName>
    </submittedName>
</protein>
<feature type="non-terminal residue" evidence="1">
    <location>
        <position position="1"/>
    </location>
</feature>
<keyword evidence="2" id="KW-1185">Reference proteome</keyword>
<sequence length="68" mass="7423">IYDGSYGLFLKGIGDGSFTSIPAQASGIFSIGAVRNIIALRNRNKQLILFAKNNNQVQLVELDTHESK</sequence>
<organism evidence="1 2">
    <name type="scientific">Rhodocytophaga aerolata</name>
    <dbReference type="NCBI Taxonomy" id="455078"/>
    <lineage>
        <taxon>Bacteria</taxon>
        <taxon>Pseudomonadati</taxon>
        <taxon>Bacteroidota</taxon>
        <taxon>Cytophagia</taxon>
        <taxon>Cytophagales</taxon>
        <taxon>Rhodocytophagaceae</taxon>
        <taxon>Rhodocytophaga</taxon>
    </lineage>
</organism>
<evidence type="ECO:0000313" key="1">
    <source>
        <dbReference type="EMBL" id="MDO1451935.1"/>
    </source>
</evidence>
<comment type="caution">
    <text evidence="1">The sequence shown here is derived from an EMBL/GenBank/DDBJ whole genome shotgun (WGS) entry which is preliminary data.</text>
</comment>